<dbReference type="EMBL" id="ML978723">
    <property type="protein sequence ID" value="KAF2086741.1"/>
    <property type="molecule type" value="Genomic_DNA"/>
</dbReference>
<name>A0A9P4HUK7_9PEZI</name>
<protein>
    <recommendedName>
        <fullName evidence="3">BTB domain-containing protein</fullName>
    </recommendedName>
</protein>
<proteinExistence type="predicted"/>
<gene>
    <name evidence="1" type="ORF">K490DRAFT_66524</name>
</gene>
<accession>A0A9P4HUK7</accession>
<dbReference type="OrthoDB" id="5275938at2759"/>
<reference evidence="1" key="1">
    <citation type="journal article" date="2020" name="Stud. Mycol.">
        <title>101 Dothideomycetes genomes: a test case for predicting lifestyles and emergence of pathogens.</title>
        <authorList>
            <person name="Haridas S."/>
            <person name="Albert R."/>
            <person name="Binder M."/>
            <person name="Bloem J."/>
            <person name="Labutti K."/>
            <person name="Salamov A."/>
            <person name="Andreopoulos B."/>
            <person name="Baker S."/>
            <person name="Barry K."/>
            <person name="Bills G."/>
            <person name="Bluhm B."/>
            <person name="Cannon C."/>
            <person name="Castanera R."/>
            <person name="Culley D."/>
            <person name="Daum C."/>
            <person name="Ezra D."/>
            <person name="Gonzalez J."/>
            <person name="Henrissat B."/>
            <person name="Kuo A."/>
            <person name="Liang C."/>
            <person name="Lipzen A."/>
            <person name="Lutzoni F."/>
            <person name="Magnuson J."/>
            <person name="Mondo S."/>
            <person name="Nolan M."/>
            <person name="Ohm R."/>
            <person name="Pangilinan J."/>
            <person name="Park H.-J."/>
            <person name="Ramirez L."/>
            <person name="Alfaro M."/>
            <person name="Sun H."/>
            <person name="Tritt A."/>
            <person name="Yoshinaga Y."/>
            <person name="Zwiers L.-H."/>
            <person name="Turgeon B."/>
            <person name="Goodwin S."/>
            <person name="Spatafora J."/>
            <person name="Crous P."/>
            <person name="Grigoriev I."/>
        </authorList>
    </citation>
    <scope>NUCLEOTIDE SEQUENCE</scope>
    <source>
        <strain evidence="1">CBS 121410</strain>
    </source>
</reference>
<dbReference type="InterPro" id="IPR011333">
    <property type="entry name" value="SKP1/BTB/POZ_sf"/>
</dbReference>
<dbReference type="Gene3D" id="3.30.710.10">
    <property type="entry name" value="Potassium Channel Kv1.1, Chain A"/>
    <property type="match status" value="1"/>
</dbReference>
<sequence length="376" mass="42354">MGDSLPSEEALSAFSDVAFILRDGTRLRLNITPLLEASPVFRTMFGPRFKEGRQLRDDITAPLDIPMPDESPSTVQLCVRLLEDQYFLRTLSSDTRLGLDKRSPGQAIKTNPRVGPLSLTGQVTVSEGMELWTLKSAARFVDKYDMSAAPIFIRFSTDWLNALLDQIIYQNDKDPKQDYVMLLETAYLFNNAPAFQAISKAIILHTEGALPPCSYMSRSLERTYNAITAQRSAIKNGLIAGLAGIPIWEDNEQRIKRPRSDTDLEECRLRLDFLYYMAIANDAKKGDLLPADTSDMSLKDIERYAEEKLLKPEPWYGSLCVGCTRELLSIASWIKTWVRVEARRLTIVKGVCVDCMRAGPEGRNTSTCRIPANQHF</sequence>
<comment type="caution">
    <text evidence="1">The sequence shown here is derived from an EMBL/GenBank/DDBJ whole genome shotgun (WGS) entry which is preliminary data.</text>
</comment>
<dbReference type="AlphaFoldDB" id="A0A9P4HUK7"/>
<evidence type="ECO:0000313" key="2">
    <source>
        <dbReference type="Proteomes" id="UP000799776"/>
    </source>
</evidence>
<evidence type="ECO:0008006" key="3">
    <source>
        <dbReference type="Google" id="ProtNLM"/>
    </source>
</evidence>
<dbReference type="Proteomes" id="UP000799776">
    <property type="component" value="Unassembled WGS sequence"/>
</dbReference>
<organism evidence="1 2">
    <name type="scientific">Saccharata proteae CBS 121410</name>
    <dbReference type="NCBI Taxonomy" id="1314787"/>
    <lineage>
        <taxon>Eukaryota</taxon>
        <taxon>Fungi</taxon>
        <taxon>Dikarya</taxon>
        <taxon>Ascomycota</taxon>
        <taxon>Pezizomycotina</taxon>
        <taxon>Dothideomycetes</taxon>
        <taxon>Dothideomycetes incertae sedis</taxon>
        <taxon>Botryosphaeriales</taxon>
        <taxon>Saccharataceae</taxon>
        <taxon>Saccharata</taxon>
    </lineage>
</organism>
<evidence type="ECO:0000313" key="1">
    <source>
        <dbReference type="EMBL" id="KAF2086741.1"/>
    </source>
</evidence>
<keyword evidence="2" id="KW-1185">Reference proteome</keyword>